<evidence type="ECO:0000256" key="1">
    <source>
        <dbReference type="SAM" id="Phobius"/>
    </source>
</evidence>
<dbReference type="KEGG" id="cari:FNU76_10640"/>
<reference evidence="3" key="1">
    <citation type="submission" date="2019-07" db="EMBL/GenBank/DDBJ databases">
        <title>Chitinimonas sp. nov., isolated from Ny-Alesund, arctica soil.</title>
        <authorList>
            <person name="Xu Q."/>
            <person name="Peng F."/>
        </authorList>
    </citation>
    <scope>NUCLEOTIDE SEQUENCE [LARGE SCALE GENOMIC DNA]</scope>
    <source>
        <strain evidence="3">R3-44</strain>
    </source>
</reference>
<proteinExistence type="predicted"/>
<dbReference type="GO" id="GO:0005886">
    <property type="term" value="C:plasma membrane"/>
    <property type="evidence" value="ECO:0007669"/>
    <property type="project" value="TreeGrafter"/>
</dbReference>
<sequence length="153" mass="16119">MNVFPYLLAFAIGCVVPLQAAVNNQLKLQIGGSTLLAALLSFCVGTLALVLICMLSGQRWQGLASMGNAPWWQLTGGLMGALFVFGTTLLAPRIGMAAMLSLIIAGQVLLSLLFDRFGWLGLALRELSTPRLIGATLVVAGVLLVNYGDKVGK</sequence>
<dbReference type="Proteomes" id="UP000317550">
    <property type="component" value="Chromosome"/>
</dbReference>
<dbReference type="PANTHER" id="PTHR34821:SF2">
    <property type="entry name" value="INNER MEMBRANE PROTEIN YDCZ"/>
    <property type="match status" value="1"/>
</dbReference>
<dbReference type="OrthoDB" id="6463253at2"/>
<dbReference type="EMBL" id="CP041730">
    <property type="protein sequence ID" value="QDQ26784.1"/>
    <property type="molecule type" value="Genomic_DNA"/>
</dbReference>
<name>A0A516SF50_9NEIS</name>
<keyword evidence="1" id="KW-0812">Transmembrane</keyword>
<keyword evidence="1" id="KW-1133">Transmembrane helix</keyword>
<dbReference type="RefSeq" id="WP_144278178.1">
    <property type="nucleotide sequence ID" value="NZ_CP041730.1"/>
</dbReference>
<dbReference type="AlphaFoldDB" id="A0A516SF50"/>
<dbReference type="PANTHER" id="PTHR34821">
    <property type="entry name" value="INNER MEMBRANE PROTEIN YDCZ"/>
    <property type="match status" value="1"/>
</dbReference>
<dbReference type="InterPro" id="IPR006750">
    <property type="entry name" value="YdcZ"/>
</dbReference>
<feature type="transmembrane region" description="Helical" evidence="1">
    <location>
        <begin position="131"/>
        <end position="148"/>
    </location>
</feature>
<gene>
    <name evidence="2" type="ORF">FNU76_10640</name>
</gene>
<keyword evidence="1" id="KW-0472">Membrane</keyword>
<feature type="transmembrane region" description="Helical" evidence="1">
    <location>
        <begin position="69"/>
        <end position="91"/>
    </location>
</feature>
<evidence type="ECO:0000313" key="3">
    <source>
        <dbReference type="Proteomes" id="UP000317550"/>
    </source>
</evidence>
<accession>A0A516SF50</accession>
<protein>
    <submittedName>
        <fullName evidence="2">DMT family transporter</fullName>
    </submittedName>
</protein>
<feature type="transmembrane region" description="Helical" evidence="1">
    <location>
        <begin position="6"/>
        <end position="23"/>
    </location>
</feature>
<feature type="transmembrane region" description="Helical" evidence="1">
    <location>
        <begin position="35"/>
        <end position="57"/>
    </location>
</feature>
<dbReference type="Pfam" id="PF04657">
    <property type="entry name" value="DMT_YdcZ"/>
    <property type="match status" value="1"/>
</dbReference>
<evidence type="ECO:0000313" key="2">
    <source>
        <dbReference type="EMBL" id="QDQ26784.1"/>
    </source>
</evidence>
<feature type="transmembrane region" description="Helical" evidence="1">
    <location>
        <begin position="98"/>
        <end position="119"/>
    </location>
</feature>
<organism evidence="2 3">
    <name type="scientific">Chitinimonas arctica</name>
    <dbReference type="NCBI Taxonomy" id="2594795"/>
    <lineage>
        <taxon>Bacteria</taxon>
        <taxon>Pseudomonadati</taxon>
        <taxon>Pseudomonadota</taxon>
        <taxon>Betaproteobacteria</taxon>
        <taxon>Neisseriales</taxon>
        <taxon>Chitinibacteraceae</taxon>
        <taxon>Chitinimonas</taxon>
    </lineage>
</organism>
<keyword evidence="3" id="KW-1185">Reference proteome</keyword>